<feature type="compositionally biased region" description="Polar residues" evidence="1">
    <location>
        <begin position="7"/>
        <end position="17"/>
    </location>
</feature>
<reference evidence="2" key="1">
    <citation type="submission" date="2023-03" db="EMBL/GenBank/DDBJ databases">
        <title>Massive genome expansion in bonnet fungi (Mycena s.s.) driven by repeated elements and novel gene families across ecological guilds.</title>
        <authorList>
            <consortium name="Lawrence Berkeley National Laboratory"/>
            <person name="Harder C.B."/>
            <person name="Miyauchi S."/>
            <person name="Viragh M."/>
            <person name="Kuo A."/>
            <person name="Thoen E."/>
            <person name="Andreopoulos B."/>
            <person name="Lu D."/>
            <person name="Skrede I."/>
            <person name="Drula E."/>
            <person name="Henrissat B."/>
            <person name="Morin E."/>
            <person name="Kohler A."/>
            <person name="Barry K."/>
            <person name="LaButti K."/>
            <person name="Morin E."/>
            <person name="Salamov A."/>
            <person name="Lipzen A."/>
            <person name="Mereny Z."/>
            <person name="Hegedus B."/>
            <person name="Baldrian P."/>
            <person name="Stursova M."/>
            <person name="Weitz H."/>
            <person name="Taylor A."/>
            <person name="Grigoriev I.V."/>
            <person name="Nagy L.G."/>
            <person name="Martin F."/>
            <person name="Kauserud H."/>
        </authorList>
    </citation>
    <scope>NUCLEOTIDE SEQUENCE</scope>
    <source>
        <strain evidence="2">9284</strain>
    </source>
</reference>
<feature type="compositionally biased region" description="Basic and acidic residues" evidence="1">
    <location>
        <begin position="102"/>
        <end position="112"/>
    </location>
</feature>
<evidence type="ECO:0000313" key="2">
    <source>
        <dbReference type="EMBL" id="KAJ7634371.1"/>
    </source>
</evidence>
<evidence type="ECO:0000256" key="1">
    <source>
        <dbReference type="SAM" id="MobiDB-lite"/>
    </source>
</evidence>
<organism evidence="2 3">
    <name type="scientific">Roridomyces roridus</name>
    <dbReference type="NCBI Taxonomy" id="1738132"/>
    <lineage>
        <taxon>Eukaryota</taxon>
        <taxon>Fungi</taxon>
        <taxon>Dikarya</taxon>
        <taxon>Basidiomycota</taxon>
        <taxon>Agaricomycotina</taxon>
        <taxon>Agaricomycetes</taxon>
        <taxon>Agaricomycetidae</taxon>
        <taxon>Agaricales</taxon>
        <taxon>Marasmiineae</taxon>
        <taxon>Mycenaceae</taxon>
        <taxon>Roridomyces</taxon>
    </lineage>
</organism>
<dbReference type="EMBL" id="JARKIF010000007">
    <property type="protein sequence ID" value="KAJ7634371.1"/>
    <property type="molecule type" value="Genomic_DNA"/>
</dbReference>
<gene>
    <name evidence="2" type="ORF">FB45DRAFT_1002035</name>
</gene>
<dbReference type="AlphaFoldDB" id="A0AAD7FNK6"/>
<protein>
    <submittedName>
        <fullName evidence="2">Uncharacterized protein</fullName>
    </submittedName>
</protein>
<comment type="caution">
    <text evidence="2">The sequence shown here is derived from an EMBL/GenBank/DDBJ whole genome shotgun (WGS) entry which is preliminary data.</text>
</comment>
<accession>A0AAD7FNK6</accession>
<dbReference type="Proteomes" id="UP001221142">
    <property type="component" value="Unassembled WGS sequence"/>
</dbReference>
<name>A0AAD7FNK6_9AGAR</name>
<proteinExistence type="predicted"/>
<keyword evidence="3" id="KW-1185">Reference proteome</keyword>
<evidence type="ECO:0000313" key="3">
    <source>
        <dbReference type="Proteomes" id="UP001221142"/>
    </source>
</evidence>
<sequence length="347" mass="38394">MPPPKPSQLQLPGTSNLRKMRGGSGAAAQKRSGWQLHTSTRCGVEEGRGEEGSAVGPRKTRRKSVNQRIAPRKTGQNPAHPDTHAPGINPRQAASAGSASNTRDRSVSPSYVRERDGAWARARARAWWRGRLGSDMRRRGCVWFLFLVLGPWVFEPHQQASQLGLCVSVWAKSRGNCCLHPTAEYTGFGCGDRQRVGSISGGLFLEYDCGVYHLVHRRCVGCGGVERGDAAVEQRGYDKHAAGVMKYGSLSWLWSTSFRFSCQQQRRWAPQRCTWRRQACAVSTMRVCGVQHGNMHGAGVEYADLRRSRMSSSAYWGDEEHGGVVRRDVKTRERGRALSCLPTSPSV</sequence>
<feature type="region of interest" description="Disordered" evidence="1">
    <location>
        <begin position="1"/>
        <end position="112"/>
    </location>
</feature>